<comment type="caution">
    <text evidence="4">The sequence shown here is derived from an EMBL/GenBank/DDBJ whole genome shotgun (WGS) entry which is preliminary data.</text>
</comment>
<dbReference type="AlphaFoldDB" id="A0A844E039"/>
<feature type="region of interest" description="Disordered" evidence="3">
    <location>
        <begin position="255"/>
        <end position="283"/>
    </location>
</feature>
<comment type="similarity">
    <text evidence="1">Belongs to the plasmid mobilization pre family.</text>
</comment>
<proteinExistence type="inferred from homology"/>
<dbReference type="RefSeq" id="WP_154314977.1">
    <property type="nucleotide sequence ID" value="NZ_CAXUGT010000014.1"/>
</dbReference>
<keyword evidence="2" id="KW-0175">Coiled coil</keyword>
<organism evidence="4 5">
    <name type="scientific">Eubacterium ramulus</name>
    <dbReference type="NCBI Taxonomy" id="39490"/>
    <lineage>
        <taxon>Bacteria</taxon>
        <taxon>Bacillati</taxon>
        <taxon>Bacillota</taxon>
        <taxon>Clostridia</taxon>
        <taxon>Eubacteriales</taxon>
        <taxon>Eubacteriaceae</taxon>
        <taxon>Eubacterium</taxon>
    </lineage>
</organism>
<evidence type="ECO:0000313" key="5">
    <source>
        <dbReference type="Proteomes" id="UP000431304"/>
    </source>
</evidence>
<dbReference type="GO" id="GO:0003677">
    <property type="term" value="F:DNA binding"/>
    <property type="evidence" value="ECO:0007669"/>
    <property type="project" value="InterPro"/>
</dbReference>
<evidence type="ECO:0000256" key="1">
    <source>
        <dbReference type="ARBA" id="ARBA00010657"/>
    </source>
</evidence>
<dbReference type="EMBL" id="WKRA01000026">
    <property type="protein sequence ID" value="MSD17017.1"/>
    <property type="molecule type" value="Genomic_DNA"/>
</dbReference>
<feature type="compositionally biased region" description="Basic residues" evidence="3">
    <location>
        <begin position="451"/>
        <end position="464"/>
    </location>
</feature>
<sequence length="464" mass="54647">MMKRTISGMTGTGSLAHNRRDFIAENVNQNRVYLNICYRDENLKDVYKELFDESVERYNVGKRNDRKITNYYDKIQHGKQEKLFHEVIFQIGNNKDMTAGTPEGDLAVKVLDEYMQDFQRRNPTLRVFCCYLHQDEATPHLHIDFVPYVTGWKGKGMDTRVSLKQALKSLGFQGGAKHDTELNQWINHEKEVLAEIMERHEIEWEQKGTHEEHLDVYNFKKTERAKEVKELEQKIENLTADVEATESDIKALNQEKADAEKARDQVRESKEQADKELKHMEKQRNQLQPIINSIDKELKNSGQIKLVLPEVGALELASTYRNKKIKPLFAKMKNYIAGLAAKVIELSREAEKWRDKYQQLKKDYDDLEKDADKVADMCNQLCDDVDKLEVISDKYKRALRIFGSDTIESAIWRDIQKEKALEEQKRKEQMPRKLSDRLQWSRERSQEHNMQQKKNKIKHKEMEL</sequence>
<evidence type="ECO:0000256" key="3">
    <source>
        <dbReference type="SAM" id="MobiDB-lite"/>
    </source>
</evidence>
<protein>
    <submittedName>
        <fullName evidence="4">Recombinase</fullName>
    </submittedName>
</protein>
<gene>
    <name evidence="4" type="ORF">GKE72_13290</name>
</gene>
<feature type="compositionally biased region" description="Basic and acidic residues" evidence="3">
    <location>
        <begin position="422"/>
        <end position="447"/>
    </location>
</feature>
<name>A0A844E039_EUBRA</name>
<dbReference type="Gene3D" id="3.30.930.30">
    <property type="match status" value="1"/>
</dbReference>
<dbReference type="GO" id="GO:0006310">
    <property type="term" value="P:DNA recombination"/>
    <property type="evidence" value="ECO:0007669"/>
    <property type="project" value="InterPro"/>
</dbReference>
<accession>A0A844E039</accession>
<dbReference type="Pfam" id="PF01076">
    <property type="entry name" value="Mob_Pre"/>
    <property type="match status" value="1"/>
</dbReference>
<feature type="coiled-coil region" evidence="2">
    <location>
        <begin position="336"/>
        <end position="377"/>
    </location>
</feature>
<evidence type="ECO:0000256" key="2">
    <source>
        <dbReference type="SAM" id="Coils"/>
    </source>
</evidence>
<feature type="region of interest" description="Disordered" evidence="3">
    <location>
        <begin position="422"/>
        <end position="464"/>
    </location>
</feature>
<reference evidence="4 5" key="1">
    <citation type="journal article" date="2019" name="Nat. Med.">
        <title>A library of human gut bacterial isolates paired with longitudinal multiomics data enables mechanistic microbiome research.</title>
        <authorList>
            <person name="Poyet M."/>
            <person name="Groussin M."/>
            <person name="Gibbons S.M."/>
            <person name="Avila-Pacheco J."/>
            <person name="Jiang X."/>
            <person name="Kearney S.M."/>
            <person name="Perrotta A.R."/>
            <person name="Berdy B."/>
            <person name="Zhao S."/>
            <person name="Lieberman T.D."/>
            <person name="Swanson P.K."/>
            <person name="Smith M."/>
            <person name="Roesemann S."/>
            <person name="Alexander J.E."/>
            <person name="Rich S.A."/>
            <person name="Livny J."/>
            <person name="Vlamakis H."/>
            <person name="Clish C."/>
            <person name="Bullock K."/>
            <person name="Deik A."/>
            <person name="Scott J."/>
            <person name="Pierce K.A."/>
            <person name="Xavier R.J."/>
            <person name="Alm E.J."/>
        </authorList>
    </citation>
    <scope>NUCLEOTIDE SEQUENCE [LARGE SCALE GENOMIC DNA]</scope>
    <source>
        <strain evidence="4 5">BIOML-A3</strain>
    </source>
</reference>
<evidence type="ECO:0000313" key="4">
    <source>
        <dbReference type="EMBL" id="MSD17017.1"/>
    </source>
</evidence>
<dbReference type="Proteomes" id="UP000431304">
    <property type="component" value="Unassembled WGS sequence"/>
</dbReference>
<dbReference type="InterPro" id="IPR001668">
    <property type="entry name" value="Mob_Pre"/>
</dbReference>
<dbReference type="CDD" id="cd17242">
    <property type="entry name" value="MobM_relaxase"/>
    <property type="match status" value="1"/>
</dbReference>